<dbReference type="InterPro" id="IPR001753">
    <property type="entry name" value="Enoyl-CoA_hydra/iso"/>
</dbReference>
<dbReference type="Proteomes" id="UP000053660">
    <property type="component" value="Unassembled WGS sequence"/>
</dbReference>
<proteinExistence type="predicted"/>
<dbReference type="InterPro" id="IPR029045">
    <property type="entry name" value="ClpP/crotonase-like_dom_sf"/>
</dbReference>
<dbReference type="InterPro" id="IPR051053">
    <property type="entry name" value="ECH/Chromodomain_protein"/>
</dbReference>
<gene>
    <name evidence="1" type="ORF">OESDEN_25042</name>
</gene>
<dbReference type="EMBL" id="KN612839">
    <property type="protein sequence ID" value="KHJ75342.1"/>
    <property type="molecule type" value="Genomic_DNA"/>
</dbReference>
<dbReference type="GO" id="GO:0016853">
    <property type="term" value="F:isomerase activity"/>
    <property type="evidence" value="ECO:0007669"/>
    <property type="project" value="UniProtKB-KW"/>
</dbReference>
<sequence>MYHRLSVAFEEADKDEDILITVLTGNGSYYSAGTDFSLKEMEQLGSSKGTADGTYKHWVDTLICHSKLVVALVNGPAIGIACTTLALCDVVLASDQAYLYCPFTQLGLCAEGSSSYTFVQTMGYQKAVRLAMLSEKVTAQEAYAAGLVTQVIPHATFLEETRRLVAKYSTLAKQVCGKVL</sequence>
<dbReference type="Gene3D" id="3.90.226.10">
    <property type="entry name" value="2-enoyl-CoA Hydratase, Chain A, domain 1"/>
    <property type="match status" value="1"/>
</dbReference>
<dbReference type="PANTHER" id="PTHR43684">
    <property type="match status" value="1"/>
</dbReference>
<dbReference type="SUPFAM" id="SSF52096">
    <property type="entry name" value="ClpP/crotonase"/>
    <property type="match status" value="1"/>
</dbReference>
<evidence type="ECO:0000313" key="1">
    <source>
        <dbReference type="EMBL" id="KHJ75342.1"/>
    </source>
</evidence>
<keyword evidence="1" id="KW-0413">Isomerase</keyword>
<dbReference type="PANTHER" id="PTHR43684:SF14">
    <property type="entry name" value="PROTEIN CBG16141"/>
    <property type="match status" value="1"/>
</dbReference>
<dbReference type="OrthoDB" id="6357915at2759"/>
<organism evidence="1 2">
    <name type="scientific">Oesophagostomum dentatum</name>
    <name type="common">Nodular worm</name>
    <dbReference type="NCBI Taxonomy" id="61180"/>
    <lineage>
        <taxon>Eukaryota</taxon>
        <taxon>Metazoa</taxon>
        <taxon>Ecdysozoa</taxon>
        <taxon>Nematoda</taxon>
        <taxon>Chromadorea</taxon>
        <taxon>Rhabditida</taxon>
        <taxon>Rhabditina</taxon>
        <taxon>Rhabditomorpha</taxon>
        <taxon>Strongyloidea</taxon>
        <taxon>Strongylidae</taxon>
        <taxon>Oesophagostomum</taxon>
    </lineage>
</organism>
<evidence type="ECO:0000313" key="2">
    <source>
        <dbReference type="Proteomes" id="UP000053660"/>
    </source>
</evidence>
<keyword evidence="2" id="KW-1185">Reference proteome</keyword>
<dbReference type="AlphaFoldDB" id="A0A0B1RVY1"/>
<dbReference type="CDD" id="cd06558">
    <property type="entry name" value="crotonase-like"/>
    <property type="match status" value="1"/>
</dbReference>
<name>A0A0B1RVY1_OESDE</name>
<reference evidence="1 2" key="1">
    <citation type="submission" date="2014-03" db="EMBL/GenBank/DDBJ databases">
        <title>Draft genome of the hookworm Oesophagostomum dentatum.</title>
        <authorList>
            <person name="Mitreva M."/>
        </authorList>
    </citation>
    <scope>NUCLEOTIDE SEQUENCE [LARGE SCALE GENOMIC DNA]</scope>
    <source>
        <strain evidence="1 2">OD-Hann</strain>
    </source>
</reference>
<dbReference type="Pfam" id="PF00378">
    <property type="entry name" value="ECH_1"/>
    <property type="match status" value="1"/>
</dbReference>
<accession>A0A0B1RVY1</accession>
<protein>
    <submittedName>
        <fullName evidence="1">Enoyl-CoA hydratase/isomerase family protein</fullName>
    </submittedName>
</protein>